<dbReference type="InterPro" id="IPR002975">
    <property type="entry name" value="Fungi_Gprotein_alpha"/>
</dbReference>
<dbReference type="FunFam" id="1.10.400.10:FF:000002">
    <property type="entry name" value="guanine nucleotide-binding protein G(Q) subunit alpha"/>
    <property type="match status" value="1"/>
</dbReference>
<feature type="binding site" evidence="11">
    <location>
        <begin position="173"/>
        <end position="179"/>
    </location>
    <ligand>
        <name>GTP</name>
        <dbReference type="ChEBI" id="CHEBI:37565"/>
    </ligand>
</feature>
<evidence type="ECO:0000256" key="3">
    <source>
        <dbReference type="ARBA" id="ARBA00022741"/>
    </source>
</evidence>
<dbReference type="InterPro" id="IPR011025">
    <property type="entry name" value="GproteinA_insert"/>
</dbReference>
<evidence type="ECO:0000256" key="11">
    <source>
        <dbReference type="PIRSR" id="PIRSR601019-1"/>
    </source>
</evidence>
<feature type="binding site" evidence="12">
    <location>
        <position position="179"/>
    </location>
    <ligand>
        <name>Mg(2+)</name>
        <dbReference type="ChEBI" id="CHEBI:18420"/>
    </ligand>
</feature>
<dbReference type="EMBL" id="LK023322">
    <property type="protein sequence ID" value="CDS06955.1"/>
    <property type="molecule type" value="Genomic_DNA"/>
</dbReference>
<evidence type="ECO:0000256" key="2">
    <source>
        <dbReference type="ARBA" id="ARBA00022723"/>
    </source>
</evidence>
<dbReference type="CDD" id="cd00066">
    <property type="entry name" value="G-alpha"/>
    <property type="match status" value="1"/>
</dbReference>
<feature type="binding site" evidence="11">
    <location>
        <begin position="267"/>
        <end position="270"/>
    </location>
    <ligand>
        <name>GTP</name>
        <dbReference type="ChEBI" id="CHEBI:37565"/>
    </ligand>
</feature>
<dbReference type="OrthoDB" id="5817230at2759"/>
<keyword evidence="4" id="KW-0498">Mitosis</keyword>
<dbReference type="PANTHER" id="PTHR10218">
    <property type="entry name" value="GTP-BINDING PROTEIN ALPHA SUBUNIT"/>
    <property type="match status" value="1"/>
</dbReference>
<dbReference type="InterPro" id="IPR001019">
    <property type="entry name" value="Gprotein_alpha_su"/>
</dbReference>
<dbReference type="Pfam" id="PF00503">
    <property type="entry name" value="G-alpha"/>
    <property type="match status" value="1"/>
</dbReference>
<dbReference type="GO" id="GO:0000750">
    <property type="term" value="P:pheromone-dependent signal transduction involved in conjugation with cellular fusion"/>
    <property type="evidence" value="ECO:0007669"/>
    <property type="project" value="TreeGrafter"/>
</dbReference>
<evidence type="ECO:0000256" key="7">
    <source>
        <dbReference type="ARBA" id="ARBA00023224"/>
    </source>
</evidence>
<dbReference type="FunFam" id="3.40.50.300:FF:000692">
    <property type="entry name" value="Guanine nucleotide-binding protein subunit alpha"/>
    <property type="match status" value="1"/>
</dbReference>
<dbReference type="GO" id="GO:0031683">
    <property type="term" value="F:G-protein beta/gamma-subunit complex binding"/>
    <property type="evidence" value="ECO:0007669"/>
    <property type="project" value="InterPro"/>
</dbReference>
<sequence length="353" mass="40346">MGCCASVPDAHDARNEEIENQLRMEKLNMENQVKLLLLGAGESGKSTFLKQMRLIHDGGFSEDERIAYREIIFSNTVQSMQVIIEAMNGLGIAYHNPACEAAIQLVLRQPSEMSDRMPADLVDAINILVADDGVQEAIRRSNEFQLNDSASYYFDSMDRIGDPHYVPTDQDVLRSRVKTTGITETTFNIGELTYRMFDVGGQRSERKKWIHCFENVTAVIFMVAISEYDQLLMEDESVNRMDEALTLFDSICNSRWFEKTSILLFLNKTDLFREKLKTSPLNQYFKDYQGNSYDDACQYIMERFTKLNTASPTSGKQVYPHFTCATDTKQIKFVMTAVNDIIIQSNLRRDGLL</sequence>
<dbReference type="GO" id="GO:0005737">
    <property type="term" value="C:cytoplasm"/>
    <property type="evidence" value="ECO:0007669"/>
    <property type="project" value="UniProtKB-ARBA"/>
</dbReference>
<dbReference type="Gene3D" id="1.10.400.10">
    <property type="entry name" value="GI Alpha 1, domain 2-like"/>
    <property type="match status" value="1"/>
</dbReference>
<dbReference type="GO" id="GO:0007186">
    <property type="term" value="P:G protein-coupled receptor signaling pathway"/>
    <property type="evidence" value="ECO:0007669"/>
    <property type="project" value="InterPro"/>
</dbReference>
<keyword evidence="8" id="KW-0131">Cell cycle</keyword>
<dbReference type="GO" id="GO:0005834">
    <property type="term" value="C:heterotrimeric G-protein complex"/>
    <property type="evidence" value="ECO:0007669"/>
    <property type="project" value="InterPro"/>
</dbReference>
<dbReference type="GO" id="GO:0046872">
    <property type="term" value="F:metal ion binding"/>
    <property type="evidence" value="ECO:0007669"/>
    <property type="project" value="UniProtKB-KW"/>
</dbReference>
<evidence type="ECO:0000256" key="5">
    <source>
        <dbReference type="ARBA" id="ARBA00022842"/>
    </source>
</evidence>
<dbReference type="SMART" id="SM00275">
    <property type="entry name" value="G_alpha"/>
    <property type="match status" value="1"/>
</dbReference>
<evidence type="ECO:0000256" key="8">
    <source>
        <dbReference type="ARBA" id="ARBA00023306"/>
    </source>
</evidence>
<evidence type="ECO:0000256" key="1">
    <source>
        <dbReference type="ARBA" id="ARBA00022618"/>
    </source>
</evidence>
<comment type="function">
    <text evidence="9">Guanine nucleotide-binding proteins (G proteins) are involved as modulators or transducers in various transmembrane signaling systems. In the 1-cell embryo, probably together with goa-1, controls nuclear rotation and spindle elongation during mitosis. During the first embryonic cell divisons, plays a role in gpr-1/2 cortical localization and in the proper orientation of EMS blastomere mitotic spindle.</text>
</comment>
<protein>
    <recommendedName>
        <fullName evidence="10">Guanine nucleotide-binding protein alpha-16 subunit</fullName>
    </recommendedName>
</protein>
<feature type="binding site" evidence="12">
    <location>
        <position position="46"/>
    </location>
    <ligand>
        <name>Mg(2+)</name>
        <dbReference type="ChEBI" id="CHEBI:18420"/>
    </ligand>
</feature>
<evidence type="ECO:0000256" key="9">
    <source>
        <dbReference type="ARBA" id="ARBA00059820"/>
    </source>
</evidence>
<evidence type="ECO:0000256" key="4">
    <source>
        <dbReference type="ARBA" id="ARBA00022776"/>
    </source>
</evidence>
<dbReference type="FunFam" id="3.40.50.300:FF:002307">
    <property type="entry name" value="Guanine nucleotide-binding protein G(k) subunit alpha"/>
    <property type="match status" value="1"/>
</dbReference>
<organism evidence="13">
    <name type="scientific">Lichtheimia ramosa</name>
    <dbReference type="NCBI Taxonomy" id="688394"/>
    <lineage>
        <taxon>Eukaryota</taxon>
        <taxon>Fungi</taxon>
        <taxon>Fungi incertae sedis</taxon>
        <taxon>Mucoromycota</taxon>
        <taxon>Mucoromycotina</taxon>
        <taxon>Mucoromycetes</taxon>
        <taxon>Mucorales</taxon>
        <taxon>Lichtheimiaceae</taxon>
        <taxon>Lichtheimia</taxon>
    </lineage>
</organism>
<dbReference type="GO" id="GO:0005525">
    <property type="term" value="F:GTP binding"/>
    <property type="evidence" value="ECO:0007669"/>
    <property type="project" value="UniProtKB-KW"/>
</dbReference>
<dbReference type="GO" id="GO:0001664">
    <property type="term" value="F:G protein-coupled receptor binding"/>
    <property type="evidence" value="ECO:0007669"/>
    <property type="project" value="InterPro"/>
</dbReference>
<evidence type="ECO:0000256" key="6">
    <source>
        <dbReference type="ARBA" id="ARBA00023134"/>
    </source>
</evidence>
<accession>A0A077WHX0</accession>
<dbReference type="SUPFAM" id="SSF52540">
    <property type="entry name" value="P-loop containing nucleoside triphosphate hydrolases"/>
    <property type="match status" value="1"/>
</dbReference>
<feature type="binding site" evidence="11">
    <location>
        <begin position="148"/>
        <end position="149"/>
    </location>
    <ligand>
        <name>GTP</name>
        <dbReference type="ChEBI" id="CHEBI:37565"/>
    </ligand>
</feature>
<keyword evidence="1" id="KW-0132">Cell division</keyword>
<dbReference type="GO" id="GO:0007010">
    <property type="term" value="P:cytoskeleton organization"/>
    <property type="evidence" value="ECO:0007669"/>
    <property type="project" value="UniProtKB-ARBA"/>
</dbReference>
<reference evidence="13" key="1">
    <citation type="journal article" date="2014" name="Genome Announc.">
        <title>De novo whole-genome sequence and genome annotation of Lichtheimia ramosa.</title>
        <authorList>
            <person name="Linde J."/>
            <person name="Schwartze V."/>
            <person name="Binder U."/>
            <person name="Lass-Florl C."/>
            <person name="Voigt K."/>
            <person name="Horn F."/>
        </authorList>
    </citation>
    <scope>NUCLEOTIDE SEQUENCE</scope>
    <source>
        <strain evidence="13">JMRC FSU:6197</strain>
    </source>
</reference>
<feature type="binding site" evidence="11">
    <location>
        <begin position="198"/>
        <end position="202"/>
    </location>
    <ligand>
        <name>GTP</name>
        <dbReference type="ChEBI" id="CHEBI:37565"/>
    </ligand>
</feature>
<keyword evidence="2 12" id="KW-0479">Metal-binding</keyword>
<keyword evidence="6 11" id="KW-0342">GTP-binding</keyword>
<dbReference type="GO" id="GO:0051301">
    <property type="term" value="P:cell division"/>
    <property type="evidence" value="ECO:0007669"/>
    <property type="project" value="UniProtKB-KW"/>
</dbReference>
<keyword evidence="7" id="KW-0807">Transducer</keyword>
<feature type="binding site" evidence="11">
    <location>
        <position position="325"/>
    </location>
    <ligand>
        <name>GTP</name>
        <dbReference type="ChEBI" id="CHEBI:37565"/>
    </ligand>
</feature>
<dbReference type="Gene3D" id="3.40.50.300">
    <property type="entry name" value="P-loop containing nucleotide triphosphate hydrolases"/>
    <property type="match status" value="1"/>
</dbReference>
<keyword evidence="5 12" id="KW-0460">Magnesium</keyword>
<keyword evidence="3 11" id="KW-0547">Nucleotide-binding</keyword>
<gene>
    <name evidence="13" type="ORF">LRAMOSA09478</name>
</gene>
<evidence type="ECO:0000313" key="13">
    <source>
        <dbReference type="EMBL" id="CDS06955.1"/>
    </source>
</evidence>
<dbReference type="PRINTS" id="PR01241">
    <property type="entry name" value="GPROTEINAFNG"/>
</dbReference>
<dbReference type="SUPFAM" id="SSF47895">
    <property type="entry name" value="Transducin (alpha subunit), insertion domain"/>
    <property type="match status" value="1"/>
</dbReference>
<dbReference type="AlphaFoldDB" id="A0A077WHX0"/>
<dbReference type="InterPro" id="IPR027417">
    <property type="entry name" value="P-loop_NTPase"/>
</dbReference>
<feature type="binding site" evidence="11">
    <location>
        <begin position="42"/>
        <end position="47"/>
    </location>
    <ligand>
        <name>GTP</name>
        <dbReference type="ChEBI" id="CHEBI:37565"/>
    </ligand>
</feature>
<proteinExistence type="predicted"/>
<evidence type="ECO:0000256" key="10">
    <source>
        <dbReference type="ARBA" id="ARBA00069088"/>
    </source>
</evidence>
<dbReference type="GO" id="GO:0003924">
    <property type="term" value="F:GTPase activity"/>
    <property type="evidence" value="ECO:0007669"/>
    <property type="project" value="InterPro"/>
</dbReference>
<dbReference type="PROSITE" id="PS51882">
    <property type="entry name" value="G_ALPHA"/>
    <property type="match status" value="1"/>
</dbReference>
<dbReference type="PANTHER" id="PTHR10218:SF302">
    <property type="entry name" value="GUANINE NUCLEOTIDE-BINDING PROTEIN ALPHA-5 SUBUNIT"/>
    <property type="match status" value="1"/>
</dbReference>
<evidence type="ECO:0000256" key="12">
    <source>
        <dbReference type="PIRSR" id="PIRSR601019-2"/>
    </source>
</evidence>
<dbReference type="PRINTS" id="PR00318">
    <property type="entry name" value="GPROTEINA"/>
</dbReference>
<name>A0A077WHX0_9FUNG</name>